<dbReference type="Proteomes" id="UP001170717">
    <property type="component" value="Unassembled WGS sequence"/>
</dbReference>
<keyword evidence="1" id="KW-0012">Acyltransferase</keyword>
<keyword evidence="1" id="KW-0808">Transferase</keyword>
<dbReference type="PANTHER" id="PTHR47017">
    <property type="entry name" value="ACYL-COA"/>
    <property type="match status" value="1"/>
</dbReference>
<sequence length="455" mass="51463">MNKVNVSMEYKVKVVNAVSDVPQATWDALARGEGPFLRYDFLNALEQSGCCNEASGWIPQHLVIEKAAVADQSHANDRSPISDQSLITEQALANDQASSNEEVFSASDESTVIAIIPGFLKTHSFGEYVFDHSWANAYHQHGIPYYPKWVSAIPFTPVTGSRILTREEAPFSGALLALISQAVQSMGEETVSSCHWLFTNARTQKLLGTHSELLTRYAVQFQWHNYEYTSFDSFLNALTSRKRRDMKKTQRKLVEQGIHYRHLCGNEITDEVLDFFLQCYQATYLKRSGHTGYLNEAFFHQLRDTMANNMLIVTAFKHDCPMASALFFYDDSGLYGRYWGALEEVSGLHFACCYFEGIAFAIEKKLPLFNPGTQGEHKILRGFEPIYCQSQHQLFSAPFHDAVASFLQQESEHIVAYFNQAQDVLPFNNDITPTLKTTNTTNPLLAVNNHNEKTI</sequence>
<protein>
    <submittedName>
        <fullName evidence="1">GNAT family N-acetyltransferase</fullName>
        <ecNumber evidence="1">2.3.1.-</ecNumber>
    </submittedName>
</protein>
<dbReference type="AlphaFoldDB" id="A0AAW7Z6B7"/>
<dbReference type="InterPro" id="IPR007434">
    <property type="entry name" value="FemAB-like"/>
</dbReference>
<gene>
    <name evidence="1" type="ORF">Q4527_16725</name>
</gene>
<dbReference type="EMBL" id="JAUOQI010000015">
    <property type="protein sequence ID" value="MDO6579048.1"/>
    <property type="molecule type" value="Genomic_DNA"/>
</dbReference>
<organism evidence="1 2">
    <name type="scientific">Alteromonas stellipolaris</name>
    <dbReference type="NCBI Taxonomy" id="233316"/>
    <lineage>
        <taxon>Bacteria</taxon>
        <taxon>Pseudomonadati</taxon>
        <taxon>Pseudomonadota</taxon>
        <taxon>Gammaproteobacteria</taxon>
        <taxon>Alteromonadales</taxon>
        <taxon>Alteromonadaceae</taxon>
        <taxon>Alteromonas/Salinimonas group</taxon>
        <taxon>Alteromonas</taxon>
    </lineage>
</organism>
<dbReference type="Gene3D" id="3.40.630.30">
    <property type="match status" value="1"/>
</dbReference>
<dbReference type="Pfam" id="PF04339">
    <property type="entry name" value="FemAB_like"/>
    <property type="match status" value="2"/>
</dbReference>
<comment type="caution">
    <text evidence="1">The sequence shown here is derived from an EMBL/GenBank/DDBJ whole genome shotgun (WGS) entry which is preliminary data.</text>
</comment>
<proteinExistence type="predicted"/>
<accession>A0AAW7Z6B7</accession>
<dbReference type="RefSeq" id="WP_303538867.1">
    <property type="nucleotide sequence ID" value="NZ_JAUOQI010000015.1"/>
</dbReference>
<dbReference type="GO" id="GO:0016746">
    <property type="term" value="F:acyltransferase activity"/>
    <property type="evidence" value="ECO:0007669"/>
    <property type="project" value="UniProtKB-KW"/>
</dbReference>
<reference evidence="1" key="1">
    <citation type="submission" date="2023-07" db="EMBL/GenBank/DDBJ databases">
        <title>Genome content predicts the carbon catabolic preferences of heterotrophic bacteria.</title>
        <authorList>
            <person name="Gralka M."/>
        </authorList>
    </citation>
    <scope>NUCLEOTIDE SEQUENCE</scope>
    <source>
        <strain evidence="1">F2M12</strain>
    </source>
</reference>
<dbReference type="EC" id="2.3.1.-" evidence="1"/>
<evidence type="ECO:0000313" key="2">
    <source>
        <dbReference type="Proteomes" id="UP001170717"/>
    </source>
</evidence>
<dbReference type="InterPro" id="IPR016181">
    <property type="entry name" value="Acyl_CoA_acyltransferase"/>
</dbReference>
<name>A0AAW7Z6B7_9ALTE</name>
<dbReference type="PANTHER" id="PTHR47017:SF1">
    <property type="entry name" value="ACYL-COA"/>
    <property type="match status" value="1"/>
</dbReference>
<evidence type="ECO:0000313" key="1">
    <source>
        <dbReference type="EMBL" id="MDO6579048.1"/>
    </source>
</evidence>
<dbReference type="SUPFAM" id="SSF55729">
    <property type="entry name" value="Acyl-CoA N-acyltransferases (Nat)"/>
    <property type="match status" value="1"/>
</dbReference>